<organism evidence="8 9">
    <name type="scientific">Dioszegia hungarica</name>
    <dbReference type="NCBI Taxonomy" id="4972"/>
    <lineage>
        <taxon>Eukaryota</taxon>
        <taxon>Fungi</taxon>
        <taxon>Dikarya</taxon>
        <taxon>Basidiomycota</taxon>
        <taxon>Agaricomycotina</taxon>
        <taxon>Tremellomycetes</taxon>
        <taxon>Tremellales</taxon>
        <taxon>Bulleribasidiaceae</taxon>
        <taxon>Dioszegia</taxon>
    </lineage>
</organism>
<dbReference type="FunFam" id="3.30.460.20:FF:000006">
    <property type="entry name" value="Chromosome 1, whole genome shotgun sequence"/>
    <property type="match status" value="1"/>
</dbReference>
<dbReference type="GO" id="GO:0010961">
    <property type="term" value="P:intracellular magnesium ion homeostasis"/>
    <property type="evidence" value="ECO:0007669"/>
    <property type="project" value="TreeGrafter"/>
</dbReference>
<dbReference type="FunFam" id="1.20.58.340:FF:000008">
    <property type="entry name" value="CorA family metal ion transporter"/>
    <property type="match status" value="1"/>
</dbReference>
<keyword evidence="5 7" id="KW-0472">Membrane</keyword>
<evidence type="ECO:0000313" key="9">
    <source>
        <dbReference type="Proteomes" id="UP001164286"/>
    </source>
</evidence>
<comment type="caution">
    <text evidence="8">The sequence shown here is derived from an EMBL/GenBank/DDBJ whole genome shotgun (WGS) entry which is preliminary data.</text>
</comment>
<evidence type="ECO:0000256" key="2">
    <source>
        <dbReference type="ARBA" id="ARBA00009765"/>
    </source>
</evidence>
<evidence type="ECO:0000256" key="6">
    <source>
        <dbReference type="SAM" id="MobiDB-lite"/>
    </source>
</evidence>
<dbReference type="InterPro" id="IPR002523">
    <property type="entry name" value="MgTranspt_CorA/ZnTranspt_ZntB"/>
</dbReference>
<feature type="compositionally biased region" description="Basic and acidic residues" evidence="6">
    <location>
        <begin position="61"/>
        <end position="78"/>
    </location>
</feature>
<dbReference type="InterPro" id="IPR045861">
    <property type="entry name" value="CorA_cytoplasmic_dom"/>
</dbReference>
<feature type="transmembrane region" description="Helical" evidence="7">
    <location>
        <begin position="734"/>
        <end position="753"/>
    </location>
</feature>
<dbReference type="SUPFAM" id="SSF144083">
    <property type="entry name" value="Magnesium transport protein CorA, transmembrane region"/>
    <property type="match status" value="1"/>
</dbReference>
<feature type="compositionally biased region" description="Low complexity" evidence="6">
    <location>
        <begin position="454"/>
        <end position="469"/>
    </location>
</feature>
<feature type="compositionally biased region" description="Low complexity" evidence="6">
    <location>
        <begin position="79"/>
        <end position="92"/>
    </location>
</feature>
<feature type="compositionally biased region" description="Polar residues" evidence="6">
    <location>
        <begin position="1"/>
        <end position="10"/>
    </location>
</feature>
<dbReference type="SUPFAM" id="SSF143865">
    <property type="entry name" value="CorA soluble domain-like"/>
    <property type="match status" value="1"/>
</dbReference>
<feature type="region of interest" description="Disordered" evidence="6">
    <location>
        <begin position="284"/>
        <end position="318"/>
    </location>
</feature>
<dbReference type="GeneID" id="77725956"/>
<evidence type="ECO:0000256" key="3">
    <source>
        <dbReference type="ARBA" id="ARBA00022692"/>
    </source>
</evidence>
<reference evidence="8" key="1">
    <citation type="journal article" date="2022" name="G3 (Bethesda)">
        <title>High quality genome of the basidiomycete yeast Dioszegia hungarica PDD-24b-2 isolated from cloud water.</title>
        <authorList>
            <person name="Jarrige D."/>
            <person name="Haridas S."/>
            <person name="Bleykasten-Grosshans C."/>
            <person name="Joly M."/>
            <person name="Nadalig T."/>
            <person name="Sancelme M."/>
            <person name="Vuilleumier S."/>
            <person name="Grigoriev I.V."/>
            <person name="Amato P."/>
            <person name="Bringel F."/>
        </authorList>
    </citation>
    <scope>NUCLEOTIDE SEQUENCE</scope>
    <source>
        <strain evidence="8">PDD-24b-2</strain>
    </source>
</reference>
<evidence type="ECO:0000256" key="5">
    <source>
        <dbReference type="ARBA" id="ARBA00023136"/>
    </source>
</evidence>
<gene>
    <name evidence="8" type="ORF">MKK02DRAFT_23593</name>
</gene>
<feature type="region of interest" description="Disordered" evidence="6">
    <location>
        <begin position="233"/>
        <end position="268"/>
    </location>
</feature>
<keyword evidence="4 7" id="KW-1133">Transmembrane helix</keyword>
<protein>
    <recommendedName>
        <fullName evidence="10">Cora-domain-containing protein</fullName>
    </recommendedName>
</protein>
<dbReference type="PANTHER" id="PTHR21535:SF51">
    <property type="entry name" value="MANGANESE RESISTANCE PROTEIN MNR2"/>
    <property type="match status" value="1"/>
</dbReference>
<feature type="compositionally biased region" description="Polar residues" evidence="6">
    <location>
        <begin position="44"/>
        <end position="59"/>
    </location>
</feature>
<feature type="region of interest" description="Disordered" evidence="6">
    <location>
        <begin position="412"/>
        <end position="483"/>
    </location>
</feature>
<evidence type="ECO:0000313" key="8">
    <source>
        <dbReference type="EMBL" id="KAI9637557.1"/>
    </source>
</evidence>
<dbReference type="GO" id="GO:0015095">
    <property type="term" value="F:magnesium ion transmembrane transporter activity"/>
    <property type="evidence" value="ECO:0007669"/>
    <property type="project" value="InterPro"/>
</dbReference>
<dbReference type="AlphaFoldDB" id="A0AA38LUL7"/>
<dbReference type="InterPro" id="IPR044089">
    <property type="entry name" value="Alr1-like"/>
</dbReference>
<sequence>MSPTSPTSPRHISIQIDPHQSMPPHRQSIASPGTLSPSRALGPSSLQVAPSMLRGNSSGRAWDEAQARERQRLQDIDSAKSMSRARSGSMMADPSPNLRPSMQHYQSSSPIDENTFPMLSDMEEAEMDRARQSGFRDHDAHSEHSAGYRIDDHEEDLIDHSRSHSHHGDSLGSMMRRHSDEGDHRRERSRHDRDMERFSGMQGGLAPFGGGNRFDFGAMEEFAATERDKLGLNEAAKIPAPPANEPVFRQRRGHSNNQEGGENGAAPVGSYETAMERTNTFSAFGDEGEHVTSPKESEGGQAFARRRQRKLSASNPVGRRGGKLALFEGFGTNQEGEEGGAPFKAARHPKNALPIGPTGGGIMPYSDNAPGHDRPYRFSFYSNSLPVTIHARTLAELPAEGQTFEDLFKGRATAENGNGHTNGNPPHPGIDTPREDTTPTARDIPQTGKQSLLARAAGAAMAKTGTNGTAPPPADGGKDEDPEASTWWLDVLSPTDEEMRMLAGVFGIHPLTTEDILLEETREKIELFRNYYLVCFRSFDQDPYSQTYLEPLNMYIIVFREGTLSFHFRGTPHPQNVRRRIKHLKDYISVTSDWISYALIDDITDAFGPLIQSIEYEVDSIDELVLILKDSEQSDMLRRIGTCRKKVMGLLRLMGNKADVVKGLAKRCNEQWLIAPKSDIGLYLSDIQDHLITMTQNLNHYEKILSRSHSNYLAQISIEMTDANNQINDVLSKLTALGTVLIPMNLVTGLWGMNVHVPGQDEDSLYWFAGIVSCLAAFAIVGAWATYKCFVVR</sequence>
<dbReference type="PANTHER" id="PTHR21535">
    <property type="entry name" value="MAGNESIUM AND COBALT TRANSPORT PROTEIN/MITOCHONDRIAL IMPORT INNER MEMBRANE TRANSLOCASE SUBUNIT TIM8"/>
    <property type="match status" value="1"/>
</dbReference>
<feature type="compositionally biased region" description="Polar residues" evidence="6">
    <location>
        <begin position="98"/>
        <end position="112"/>
    </location>
</feature>
<feature type="compositionally biased region" description="Basic and acidic residues" evidence="6">
    <location>
        <begin position="127"/>
        <end position="169"/>
    </location>
</feature>
<dbReference type="EMBL" id="JAKWFO010000004">
    <property type="protein sequence ID" value="KAI9637557.1"/>
    <property type="molecule type" value="Genomic_DNA"/>
</dbReference>
<accession>A0AA38LUL7</accession>
<feature type="compositionally biased region" description="Polar residues" evidence="6">
    <location>
        <begin position="28"/>
        <end position="37"/>
    </location>
</feature>
<dbReference type="GO" id="GO:0016020">
    <property type="term" value="C:membrane"/>
    <property type="evidence" value="ECO:0007669"/>
    <property type="project" value="UniProtKB-SubCell"/>
</dbReference>
<feature type="region of interest" description="Disordered" evidence="6">
    <location>
        <begin position="1"/>
        <end position="209"/>
    </location>
</feature>
<dbReference type="FunFam" id="1.20.58.340:FF:000006">
    <property type="entry name" value="CorA family metal ion transporter"/>
    <property type="match status" value="1"/>
</dbReference>
<comment type="subcellular location">
    <subcellularLocation>
        <location evidence="1">Membrane</location>
        <topology evidence="1">Multi-pass membrane protein</topology>
    </subcellularLocation>
</comment>
<keyword evidence="3 7" id="KW-0812">Transmembrane</keyword>
<dbReference type="InterPro" id="IPR045863">
    <property type="entry name" value="CorA_TM1_TM2"/>
</dbReference>
<feature type="compositionally biased region" description="Basic and acidic residues" evidence="6">
    <location>
        <begin position="287"/>
        <end position="298"/>
    </location>
</feature>
<dbReference type="Gene3D" id="3.30.460.20">
    <property type="entry name" value="CorA soluble domain-like"/>
    <property type="match status" value="1"/>
</dbReference>
<feature type="transmembrane region" description="Helical" evidence="7">
    <location>
        <begin position="765"/>
        <end position="787"/>
    </location>
</feature>
<feature type="compositionally biased region" description="Basic and acidic residues" evidence="6">
    <location>
        <begin position="177"/>
        <end position="197"/>
    </location>
</feature>
<dbReference type="RefSeq" id="XP_052947334.1">
    <property type="nucleotide sequence ID" value="XM_053086755.1"/>
</dbReference>
<proteinExistence type="inferred from homology"/>
<dbReference type="CDD" id="cd12829">
    <property type="entry name" value="Alr1p-like"/>
    <property type="match status" value="1"/>
</dbReference>
<evidence type="ECO:0000256" key="7">
    <source>
        <dbReference type="SAM" id="Phobius"/>
    </source>
</evidence>
<dbReference type="Proteomes" id="UP001164286">
    <property type="component" value="Unassembled WGS sequence"/>
</dbReference>
<evidence type="ECO:0000256" key="1">
    <source>
        <dbReference type="ARBA" id="ARBA00004141"/>
    </source>
</evidence>
<keyword evidence="9" id="KW-1185">Reference proteome</keyword>
<comment type="similarity">
    <text evidence="2">Belongs to the CorA metal ion transporter (MIT) (TC 1.A.35) family.</text>
</comment>
<dbReference type="Gene3D" id="1.20.58.340">
    <property type="entry name" value="Magnesium transport protein CorA, transmembrane region"/>
    <property type="match status" value="2"/>
</dbReference>
<dbReference type="Pfam" id="PF01544">
    <property type="entry name" value="CorA"/>
    <property type="match status" value="1"/>
</dbReference>
<name>A0AA38LUL7_9TREE</name>
<evidence type="ECO:0000256" key="4">
    <source>
        <dbReference type="ARBA" id="ARBA00022989"/>
    </source>
</evidence>
<evidence type="ECO:0008006" key="10">
    <source>
        <dbReference type="Google" id="ProtNLM"/>
    </source>
</evidence>